<dbReference type="GO" id="GO:0016787">
    <property type="term" value="F:hydrolase activity"/>
    <property type="evidence" value="ECO:0007669"/>
    <property type="project" value="UniProtKB-KW"/>
</dbReference>
<name>A0A098BVE3_9NOCA</name>
<gene>
    <name evidence="4" type="ORF">RHRU231_860072</name>
</gene>
<evidence type="ECO:0000256" key="2">
    <source>
        <dbReference type="SAM" id="MobiDB-lite"/>
    </source>
</evidence>
<feature type="domain" description="Alpha/beta hydrolase fold-3" evidence="3">
    <location>
        <begin position="111"/>
        <end position="294"/>
    </location>
</feature>
<dbReference type="Gene3D" id="3.40.50.1820">
    <property type="entry name" value="alpha/beta hydrolase"/>
    <property type="match status" value="1"/>
</dbReference>
<keyword evidence="1" id="KW-0378">Hydrolase</keyword>
<dbReference type="InterPro" id="IPR029058">
    <property type="entry name" value="AB_hydrolase_fold"/>
</dbReference>
<dbReference type="AlphaFoldDB" id="A0A098BVE3"/>
<evidence type="ECO:0000313" key="5">
    <source>
        <dbReference type="Proteomes" id="UP000042997"/>
    </source>
</evidence>
<sequence>MTAVRAAPCGPGTRDRYLHSGCRFHYRVAMPELMPDSPDVDPVPADATPFPDPVLAAPHTTGVTVEEWLVPGALGDPEVPVRIHTPDTCPDGNPAARPVVLEIPGRGSGPGSAAPDEAFAAAVARATGAIVVSVDYRLAPEDPPSAADDCYAVLEWVASGAACLDMDPDRIVVLGDAAGGALAAAVALRARDEDGPHIALQALLEPGLDDRTGSVRDGAAGRDDLDATRDRRHHLGGREATEQSGPAHRIDLTGLPSTYLAVDEHGPFRDAATDYARRLLQAGVPVELHCHRGAFPGSLLARDAGARATRALCDAIVRATARTPVLDPD</sequence>
<proteinExistence type="predicted"/>
<feature type="compositionally biased region" description="Basic and acidic residues" evidence="2">
    <location>
        <begin position="211"/>
        <end position="229"/>
    </location>
</feature>
<dbReference type="Pfam" id="PF07859">
    <property type="entry name" value="Abhydrolase_3"/>
    <property type="match status" value="1"/>
</dbReference>
<dbReference type="SUPFAM" id="SSF53474">
    <property type="entry name" value="alpha/beta-Hydrolases"/>
    <property type="match status" value="1"/>
</dbReference>
<dbReference type="eggNOG" id="COG0657">
    <property type="taxonomic scope" value="Bacteria"/>
</dbReference>
<evidence type="ECO:0000256" key="1">
    <source>
        <dbReference type="ARBA" id="ARBA00022801"/>
    </source>
</evidence>
<dbReference type="InterPro" id="IPR050300">
    <property type="entry name" value="GDXG_lipolytic_enzyme"/>
</dbReference>
<protein>
    <submittedName>
        <fullName evidence="4">Putative esterase</fullName>
    </submittedName>
</protein>
<reference evidence="4 5" key="1">
    <citation type="journal article" date="2014" name="Genome Announc.">
        <title>Draft Genome Sequence of Propane- and Butane-Oxidizing Actinobacterium Rhodococcus ruber IEGM 231.</title>
        <authorList>
            <person name="Ivshina I.B."/>
            <person name="Kuyukina M.S."/>
            <person name="Krivoruchko A.V."/>
            <person name="Barbe V."/>
            <person name="Fischer C."/>
        </authorList>
    </citation>
    <scope>NUCLEOTIDE SEQUENCE [LARGE SCALE GENOMIC DNA]</scope>
</reference>
<feature type="region of interest" description="Disordered" evidence="2">
    <location>
        <begin position="211"/>
        <end position="245"/>
    </location>
</feature>
<dbReference type="EMBL" id="CCSD01000101">
    <property type="protein sequence ID" value="CDZ91691.1"/>
    <property type="molecule type" value="Genomic_DNA"/>
</dbReference>
<evidence type="ECO:0000259" key="3">
    <source>
        <dbReference type="Pfam" id="PF07859"/>
    </source>
</evidence>
<evidence type="ECO:0000313" key="4">
    <source>
        <dbReference type="EMBL" id="CDZ91691.1"/>
    </source>
</evidence>
<dbReference type="PANTHER" id="PTHR48081:SF8">
    <property type="entry name" value="ALPHA_BETA HYDROLASE FOLD-3 DOMAIN-CONTAINING PROTEIN-RELATED"/>
    <property type="match status" value="1"/>
</dbReference>
<accession>A0A098BVE3</accession>
<dbReference type="Proteomes" id="UP000042997">
    <property type="component" value="Unassembled WGS sequence"/>
</dbReference>
<dbReference type="PANTHER" id="PTHR48081">
    <property type="entry name" value="AB HYDROLASE SUPERFAMILY PROTEIN C4A8.06C"/>
    <property type="match status" value="1"/>
</dbReference>
<dbReference type="InterPro" id="IPR013094">
    <property type="entry name" value="AB_hydrolase_3"/>
</dbReference>
<organism evidence="4 5">
    <name type="scientific">Rhodococcus ruber</name>
    <dbReference type="NCBI Taxonomy" id="1830"/>
    <lineage>
        <taxon>Bacteria</taxon>
        <taxon>Bacillati</taxon>
        <taxon>Actinomycetota</taxon>
        <taxon>Actinomycetes</taxon>
        <taxon>Mycobacteriales</taxon>
        <taxon>Nocardiaceae</taxon>
        <taxon>Rhodococcus</taxon>
    </lineage>
</organism>